<dbReference type="InterPro" id="IPR050109">
    <property type="entry name" value="HTH-type_TetR-like_transc_reg"/>
</dbReference>
<keyword evidence="1" id="KW-0678">Repressor</keyword>
<evidence type="ECO:0000256" key="3">
    <source>
        <dbReference type="ARBA" id="ARBA00023125"/>
    </source>
</evidence>
<dbReference type="InterPro" id="IPR036271">
    <property type="entry name" value="Tet_transcr_reg_TetR-rel_C_sf"/>
</dbReference>
<evidence type="ECO:0000256" key="4">
    <source>
        <dbReference type="ARBA" id="ARBA00023163"/>
    </source>
</evidence>
<keyword evidence="4" id="KW-0804">Transcription</keyword>
<evidence type="ECO:0000256" key="5">
    <source>
        <dbReference type="PROSITE-ProRule" id="PRU00335"/>
    </source>
</evidence>
<evidence type="ECO:0000313" key="8">
    <source>
        <dbReference type="EMBL" id="MCF2533474.1"/>
    </source>
</evidence>
<dbReference type="PANTHER" id="PTHR30055:SF234">
    <property type="entry name" value="HTH-TYPE TRANSCRIPTIONAL REGULATOR BETI"/>
    <property type="match status" value="1"/>
</dbReference>
<dbReference type="Gene3D" id="1.10.357.10">
    <property type="entry name" value="Tetracycline Repressor, domain 2"/>
    <property type="match status" value="1"/>
</dbReference>
<organism evidence="8 9">
    <name type="scientific">Yinghuangia soli</name>
    <dbReference type="NCBI Taxonomy" id="2908204"/>
    <lineage>
        <taxon>Bacteria</taxon>
        <taxon>Bacillati</taxon>
        <taxon>Actinomycetota</taxon>
        <taxon>Actinomycetes</taxon>
        <taxon>Kitasatosporales</taxon>
        <taxon>Streptomycetaceae</taxon>
        <taxon>Yinghuangia</taxon>
    </lineage>
</organism>
<evidence type="ECO:0000256" key="1">
    <source>
        <dbReference type="ARBA" id="ARBA00022491"/>
    </source>
</evidence>
<dbReference type="PANTHER" id="PTHR30055">
    <property type="entry name" value="HTH-TYPE TRANSCRIPTIONAL REGULATOR RUTR"/>
    <property type="match status" value="1"/>
</dbReference>
<evidence type="ECO:0000313" key="9">
    <source>
        <dbReference type="Proteomes" id="UP001165378"/>
    </source>
</evidence>
<dbReference type="Proteomes" id="UP001165378">
    <property type="component" value="Unassembled WGS sequence"/>
</dbReference>
<dbReference type="InterPro" id="IPR001647">
    <property type="entry name" value="HTH_TetR"/>
</dbReference>
<dbReference type="InterPro" id="IPR009057">
    <property type="entry name" value="Homeodomain-like_sf"/>
</dbReference>
<proteinExistence type="predicted"/>
<evidence type="ECO:0000256" key="2">
    <source>
        <dbReference type="ARBA" id="ARBA00023015"/>
    </source>
</evidence>
<dbReference type="SUPFAM" id="SSF48498">
    <property type="entry name" value="Tetracyclin repressor-like, C-terminal domain"/>
    <property type="match status" value="1"/>
</dbReference>
<feature type="region of interest" description="Disordered" evidence="6">
    <location>
        <begin position="1"/>
        <end position="25"/>
    </location>
</feature>
<evidence type="ECO:0000259" key="7">
    <source>
        <dbReference type="PROSITE" id="PS50977"/>
    </source>
</evidence>
<dbReference type="AlphaFoldDB" id="A0AA41U926"/>
<dbReference type="EMBL" id="JAKFHA010000049">
    <property type="protein sequence ID" value="MCF2533474.1"/>
    <property type="molecule type" value="Genomic_DNA"/>
</dbReference>
<evidence type="ECO:0000256" key="6">
    <source>
        <dbReference type="SAM" id="MobiDB-lite"/>
    </source>
</evidence>
<feature type="DNA-binding region" description="H-T-H motif" evidence="5">
    <location>
        <begin position="47"/>
        <end position="66"/>
    </location>
</feature>
<dbReference type="Pfam" id="PF13977">
    <property type="entry name" value="TetR_C_6"/>
    <property type="match status" value="1"/>
</dbReference>
<dbReference type="GO" id="GO:0000976">
    <property type="term" value="F:transcription cis-regulatory region binding"/>
    <property type="evidence" value="ECO:0007669"/>
    <property type="project" value="TreeGrafter"/>
</dbReference>
<protein>
    <submittedName>
        <fullName evidence="8">TetR family transcriptional regulator</fullName>
    </submittedName>
</protein>
<accession>A0AA41U926</accession>
<dbReference type="SUPFAM" id="SSF46689">
    <property type="entry name" value="Homeodomain-like"/>
    <property type="match status" value="1"/>
</dbReference>
<keyword evidence="9" id="KW-1185">Reference proteome</keyword>
<feature type="domain" description="HTH tetR-type" evidence="7">
    <location>
        <begin position="24"/>
        <end position="84"/>
    </location>
</feature>
<sequence>MSDTSASSLDSAPAPVRRAGRRSGRKREDVLAHACLVIGERGADATRFADVSEVSGVPISTLQYYFGNREDLLLAAFRYAAQRDLDGVRAAAAALDDPWERVQKVCAFVVGFADEAAPYAWQLWVEAWRWAQRDAEWRTEVLADNAEWRGLLAETVADGVASGRFRADADPGRVARQALAMVDGIGLPIVLEDPAVPPEMARELLIDVLARLLLP</sequence>
<dbReference type="Pfam" id="PF00440">
    <property type="entry name" value="TetR_N"/>
    <property type="match status" value="1"/>
</dbReference>
<gene>
    <name evidence="8" type="ORF">LZ495_40515</name>
</gene>
<name>A0AA41U926_9ACTN</name>
<dbReference type="GO" id="GO:0003700">
    <property type="term" value="F:DNA-binding transcription factor activity"/>
    <property type="evidence" value="ECO:0007669"/>
    <property type="project" value="TreeGrafter"/>
</dbReference>
<keyword evidence="2" id="KW-0805">Transcription regulation</keyword>
<keyword evidence="3 5" id="KW-0238">DNA-binding</keyword>
<dbReference type="InterPro" id="IPR039538">
    <property type="entry name" value="BetI_C"/>
</dbReference>
<dbReference type="PROSITE" id="PS50977">
    <property type="entry name" value="HTH_TETR_2"/>
    <property type="match status" value="1"/>
</dbReference>
<comment type="caution">
    <text evidence="8">The sequence shown here is derived from an EMBL/GenBank/DDBJ whole genome shotgun (WGS) entry which is preliminary data.</text>
</comment>
<reference evidence="8" key="1">
    <citation type="submission" date="2022-01" db="EMBL/GenBank/DDBJ databases">
        <title>Genome-Based Taxonomic Classification of the Phylum Actinobacteria.</title>
        <authorList>
            <person name="Gao Y."/>
        </authorList>
    </citation>
    <scope>NUCLEOTIDE SEQUENCE</scope>
    <source>
        <strain evidence="8">KLBMP 8922</strain>
    </source>
</reference>
<feature type="compositionally biased region" description="Polar residues" evidence="6">
    <location>
        <begin position="1"/>
        <end position="10"/>
    </location>
</feature>